<evidence type="ECO:0000313" key="3">
    <source>
        <dbReference type="EnsemblPlants" id="TraesCS5D02G419000.1"/>
    </source>
</evidence>
<proteinExistence type="predicted"/>
<feature type="compositionally biased region" description="Basic and acidic residues" evidence="1">
    <location>
        <begin position="572"/>
        <end position="590"/>
    </location>
</feature>
<dbReference type="Gramene" id="TraesJUL5D03G03213770.1">
    <property type="protein sequence ID" value="TraesJUL5D03G03213770.1"/>
    <property type="gene ID" value="TraesJUL5D03G03213770"/>
</dbReference>
<dbReference type="Pfam" id="PF14383">
    <property type="entry name" value="VARLMGL"/>
    <property type="match status" value="1"/>
</dbReference>
<dbReference type="Gramene" id="TraesMAC5D03G03187430.1">
    <property type="protein sequence ID" value="TraesMAC5D03G03187430.1"/>
    <property type="gene ID" value="TraesMAC5D03G03187430"/>
</dbReference>
<dbReference type="Gramene" id="TraesCAD_scaffold_059507_01G000800.1">
    <property type="protein sequence ID" value="TraesCAD_scaffold_059507_01G000800.1"/>
    <property type="gene ID" value="TraesCAD_scaffold_059507_01G000800"/>
</dbReference>
<dbReference type="EnsemblPlants" id="TraesCS5D02G419000.1">
    <property type="protein sequence ID" value="TraesCS5D02G419000.1"/>
    <property type="gene ID" value="TraesCS5D02G419000"/>
</dbReference>
<dbReference type="Gramene" id="TraesSYM5D03G03129300.1">
    <property type="protein sequence ID" value="TraesSYM5D03G03129300.1"/>
    <property type="gene ID" value="TraesSYM5D03G03129300"/>
</dbReference>
<dbReference type="Gramene" id="TraesPARA_EIv1.0_1857640.1">
    <property type="protein sequence ID" value="TraesPARA_EIv1.0_1857640.1.CDS"/>
    <property type="gene ID" value="TraesPARA_EIv1.0_1857640"/>
</dbReference>
<feature type="compositionally biased region" description="Polar residues" evidence="1">
    <location>
        <begin position="84"/>
        <end position="97"/>
    </location>
</feature>
<dbReference type="AlphaFoldDB" id="A0A3B6MYJ6"/>
<dbReference type="Gramene" id="TraesCLE_scaffold_063218_01G000100.1">
    <property type="protein sequence ID" value="TraesCLE_scaffold_063218_01G000100.1"/>
    <property type="gene ID" value="TraesCLE_scaffold_063218_01G000100"/>
</dbReference>
<dbReference type="Gramene" id="TraesARI5D03G03142370.1">
    <property type="protein sequence ID" value="TraesARI5D03G03142370.1"/>
    <property type="gene ID" value="TraesARI5D03G03142370"/>
</dbReference>
<dbReference type="STRING" id="4565.A0A3B6MYJ6"/>
<dbReference type="RefSeq" id="XP_044399326.1">
    <property type="nucleotide sequence ID" value="XM_044543391.1"/>
</dbReference>
<dbReference type="Gramene" id="TraesLAC5D03G03144430.1">
    <property type="protein sequence ID" value="TraesLAC5D03G03144430.1"/>
    <property type="gene ID" value="TraesLAC5D03G03144430"/>
</dbReference>
<feature type="compositionally biased region" description="Basic and acidic residues" evidence="1">
    <location>
        <begin position="507"/>
        <end position="532"/>
    </location>
</feature>
<keyword evidence="4" id="KW-1185">Reference proteome</keyword>
<feature type="compositionally biased region" description="Polar residues" evidence="1">
    <location>
        <begin position="853"/>
        <end position="863"/>
    </location>
</feature>
<feature type="compositionally biased region" description="Basic and acidic residues" evidence="1">
    <location>
        <begin position="597"/>
        <end position="614"/>
    </location>
</feature>
<gene>
    <name evidence="3" type="primary">LOC123122998</name>
</gene>
<feature type="region of interest" description="Disordered" evidence="1">
    <location>
        <begin position="261"/>
        <end position="344"/>
    </location>
</feature>
<accession>A0A3B6MYJ6</accession>
<dbReference type="PANTHER" id="PTHR34282:SF1">
    <property type="entry name" value="DUF3741 DOMAIN-CONTAINING PROTEIN"/>
    <property type="match status" value="1"/>
</dbReference>
<dbReference type="Gramene" id="TraesNOR5D03G03218190.1">
    <property type="protein sequence ID" value="TraesNOR5D03G03218190.1"/>
    <property type="gene ID" value="TraesNOR5D03G03218190"/>
</dbReference>
<feature type="region of interest" description="Disordered" evidence="1">
    <location>
        <begin position="1"/>
        <end position="118"/>
    </location>
</feature>
<evidence type="ECO:0000256" key="1">
    <source>
        <dbReference type="SAM" id="MobiDB-lite"/>
    </source>
</evidence>
<evidence type="ECO:0000313" key="4">
    <source>
        <dbReference type="Proteomes" id="UP000019116"/>
    </source>
</evidence>
<dbReference type="OMA" id="HTHRNDI"/>
<feature type="domain" description="DUF3741" evidence="2">
    <location>
        <begin position="339"/>
        <end position="365"/>
    </location>
</feature>
<dbReference type="InterPro" id="IPR032795">
    <property type="entry name" value="DUF3741-assoc"/>
</dbReference>
<dbReference type="Gramene" id="TraesCS5D03G0923100.1">
    <property type="protein sequence ID" value="TraesCS5D03G0923100.1.CDS"/>
    <property type="gene ID" value="TraesCS5D03G0923100"/>
</dbReference>
<dbReference type="OrthoDB" id="761625at2759"/>
<dbReference type="Gramene" id="TraesCS5D02G419000.1">
    <property type="protein sequence ID" value="TraesCS5D02G419000.1"/>
    <property type="gene ID" value="TraesCS5D02G419000"/>
</dbReference>
<dbReference type="PANTHER" id="PTHR34282">
    <property type="entry name" value="OS01G0228800 PROTEIN-RELATED"/>
    <property type="match status" value="1"/>
</dbReference>
<dbReference type="Gramene" id="TraesROB_scaffold_063343_01G000100.1">
    <property type="protein sequence ID" value="TraesROB_scaffold_063343_01G000100.1"/>
    <property type="gene ID" value="TraesROB_scaffold_063343_01G000100"/>
</dbReference>
<dbReference type="Gramene" id="TraesWEE_scaffold_054578_01G000800.1">
    <property type="protein sequence ID" value="TraesWEE_scaffold_054578_01G000800.1"/>
    <property type="gene ID" value="TraesWEE_scaffold_054578_01G000800"/>
</dbReference>
<name>A0A3B6MYJ6_WHEAT</name>
<dbReference type="GeneID" id="123122998"/>
<reference evidence="3" key="1">
    <citation type="submission" date="2018-08" db="EMBL/GenBank/DDBJ databases">
        <authorList>
            <person name="Rossello M."/>
        </authorList>
    </citation>
    <scope>NUCLEOTIDE SEQUENCE [LARGE SCALE GENOMIC DNA]</scope>
    <source>
        <strain evidence="3">cv. Chinese Spring</strain>
    </source>
</reference>
<feature type="compositionally biased region" description="Low complexity" evidence="1">
    <location>
        <begin position="313"/>
        <end position="336"/>
    </location>
</feature>
<evidence type="ECO:0000259" key="2">
    <source>
        <dbReference type="Pfam" id="PF14383"/>
    </source>
</evidence>
<reference evidence="3" key="2">
    <citation type="submission" date="2018-10" db="UniProtKB">
        <authorList>
            <consortium name="EnsemblPlants"/>
        </authorList>
    </citation>
    <scope>IDENTIFICATION</scope>
</reference>
<feature type="region of interest" description="Disordered" evidence="1">
    <location>
        <begin position="845"/>
        <end position="871"/>
    </location>
</feature>
<feature type="region of interest" description="Disordered" evidence="1">
    <location>
        <begin position="507"/>
        <end position="745"/>
    </location>
</feature>
<protein>
    <recommendedName>
        <fullName evidence="2">DUF3741 domain-containing protein</fullName>
    </recommendedName>
</protein>
<sequence length="1176" mass="128690">MAAGARVPDLGSDFAQKMLHDLRRRRERLGFSGSPSAQQQRATSSNAAAASRDACSNSQKPSPSQRPQQAAAAPRSTRPEATTAPRSSHQQQPSTSNAVASAARPRRGRPVAADADARAIVPFQGGSAGDRKTEHAVVASSVDVQMAALALALSDGGKLRNMEVVARNGSVFFRQPDTARPGGGGGGYLLPPPPSGGGTGTHAGEVAVGVQDLNDMLMAAYSSGGRRRPDDEARKKLFRGSMDMEEALSMLVMLQDASRYMEGSGSGLKGKENRKSSPATRSARIEEIVDEDSDAEQAKHASMQMVVHDKFQSHQSTDSSSLIQSGSSGSKINSASEGEKDGSKVRMPSVIAKLMGLENLPSSTSTTTKTVAERKGTERFVKPGAVPRMEIKADAMNRKLPIRIIASEKGQHKIVLAGEWKNSLTNFGESEMGAAALSNSSSHPAPGNNSRQGRLTMREVLRKMVADERIIHEDKTAAEEIKLQNSVDVGCRADSGKRMDFLKRFRKNSDNRPVKEEKHTAQVKSAEVEKKQATGMRRLLGRDGEAKSRKAREKVNKENLASAEAKAAGKNGKTDQVKHQAQSKHVDRQSKPRKPQNRREMQSETPSRKLENKKKSPMPEAGHMKKKPEYTVVTHTQQESEEHAKKNDTISSTKPADSARGEDGMSEPLAMVVRSGTAAGAASLDQPAQNKTEGSGKPADSTHGEDGLSEPLAIVVRDSSTAGEASLDQPLQEVTEGSCDPTPTIPVQTVVMQASEDLELLDESAIAQINDERINPTPSESTKIPEIFAEEEQQQQQMIVKEQLTDGTHILGTEGTSDPTLTTPAHNVVQASEDLKFLDQSAIAEINDERINPTPSESTQIPETFTEEEQHQQQQQQMIVKEQLTEDLKLLDQSAIPETNDEWINHTPSEGTQMPETFAEEEQQQQQQEQEQQTIVTPEAFTEEEEQQQQMIVKEQLTEGSDDHTTASISSEKLQDQKTHVITCDSLTENQLLLMRLLVKDRYLLETAKAIVRVDAPVSFMDDDDGARNWSDKGNDLLSDVAREVTRRKGKRSEAMEEVSVARTANLRLRYLDDLVRELDGDVESLDMSKRKRTQQHGDNRAAENLRRILESDIQNDHPDANSTWDFGWNRVWELPLEKGDVVRDLEKNILGGIITDVARDLIGVSVRHGCCPCVA</sequence>
<organism evidence="3">
    <name type="scientific">Triticum aestivum</name>
    <name type="common">Wheat</name>
    <dbReference type="NCBI Taxonomy" id="4565"/>
    <lineage>
        <taxon>Eukaryota</taxon>
        <taxon>Viridiplantae</taxon>
        <taxon>Streptophyta</taxon>
        <taxon>Embryophyta</taxon>
        <taxon>Tracheophyta</taxon>
        <taxon>Spermatophyta</taxon>
        <taxon>Magnoliopsida</taxon>
        <taxon>Liliopsida</taxon>
        <taxon>Poales</taxon>
        <taxon>Poaceae</taxon>
        <taxon>BOP clade</taxon>
        <taxon>Pooideae</taxon>
        <taxon>Triticodae</taxon>
        <taxon>Triticeae</taxon>
        <taxon>Triticinae</taxon>
        <taxon>Triticum</taxon>
    </lineage>
</organism>
<feature type="compositionally biased region" description="Basic and acidic residues" evidence="1">
    <location>
        <begin position="540"/>
        <end position="557"/>
    </location>
</feature>
<dbReference type="Gramene" id="TraesJAG5D03G03185970.1">
    <property type="protein sequence ID" value="TraesJAG5D03G03185970.1"/>
    <property type="gene ID" value="TraesJAG5D03G03185970"/>
</dbReference>
<dbReference type="Proteomes" id="UP000019116">
    <property type="component" value="Chromosome 5D"/>
</dbReference>
<feature type="compositionally biased region" description="Low complexity" evidence="1">
    <location>
        <begin position="36"/>
        <end position="76"/>
    </location>
</feature>
<feature type="compositionally biased region" description="Basic and acidic residues" evidence="1">
    <location>
        <begin position="638"/>
        <end position="648"/>
    </location>
</feature>